<keyword evidence="4" id="KW-0066">ATP synthesis</keyword>
<dbReference type="OrthoDB" id="9775224at2"/>
<organism evidence="9 10">
    <name type="scientific">Kaistia soli DSM 19436</name>
    <dbReference type="NCBI Taxonomy" id="1122133"/>
    <lineage>
        <taxon>Bacteria</taxon>
        <taxon>Pseudomonadati</taxon>
        <taxon>Pseudomonadota</taxon>
        <taxon>Alphaproteobacteria</taxon>
        <taxon>Hyphomicrobiales</taxon>
        <taxon>Kaistiaceae</taxon>
        <taxon>Kaistia</taxon>
    </lineage>
</organism>
<sequence>MAKDSDKREGKGAGNGNGAKKKADSAAASRPEPQSDTLPPQLEPAADAPAVETKHGRFDLDDPILPDWIDKAAFKAGGYPYDKPLKNDAYEAELIPLQIELVKLQAHVMAKGLRMALVFEGRDAAGKGGAIFAFRQYLSPRHARDVALPKPTETEAGQWYFQRYVAEMPTAGEIVTFDRSWYNRAGVEPVMGFCTPAEHKAFLAQVPPFESLLVDSGLILFKFWLDIGRETQMKRFHERRHNPLKIWKLSPIDYAALDKWDDYTKARDTMLDACHTEGAPWTVVLANDKRRARINVIRQVLSSVDYPGRDTSVVGTPDPRVLGFGPKFLRRRG</sequence>
<dbReference type="EMBL" id="FQUP01000007">
    <property type="protein sequence ID" value="SHG74912.1"/>
    <property type="molecule type" value="Genomic_DNA"/>
</dbReference>
<dbReference type="InterPro" id="IPR022488">
    <property type="entry name" value="PPK2-related"/>
</dbReference>
<dbReference type="NCBIfam" id="TIGR03707">
    <property type="entry name" value="PPK2_P_aer"/>
    <property type="match status" value="1"/>
</dbReference>
<keyword evidence="2 6" id="KW-0808">Transferase</keyword>
<name>A0A1M5MCG3_9HYPH</name>
<evidence type="ECO:0000313" key="9">
    <source>
        <dbReference type="EMBL" id="SHG74912.1"/>
    </source>
</evidence>
<feature type="compositionally biased region" description="Basic and acidic residues" evidence="7">
    <location>
        <begin position="1"/>
        <end position="11"/>
    </location>
</feature>
<evidence type="ECO:0000256" key="6">
    <source>
        <dbReference type="RuleBase" id="RU369062"/>
    </source>
</evidence>
<dbReference type="AlphaFoldDB" id="A0A1M5MCG3"/>
<comment type="function">
    <text evidence="6">Uses inorganic polyphosphate (polyP) as a donor to convert GDP to GTP or ADP to ATP.</text>
</comment>
<evidence type="ECO:0000256" key="5">
    <source>
        <dbReference type="ARBA" id="ARBA00024500"/>
    </source>
</evidence>
<dbReference type="GO" id="GO:0006754">
    <property type="term" value="P:ATP biosynthetic process"/>
    <property type="evidence" value="ECO:0007669"/>
    <property type="project" value="UniProtKB-KW"/>
</dbReference>
<accession>A0A1M5MCG3</accession>
<keyword evidence="10" id="KW-1185">Reference proteome</keyword>
<dbReference type="Gene3D" id="3.40.50.300">
    <property type="entry name" value="P-loop containing nucleotide triphosphate hydrolases"/>
    <property type="match status" value="1"/>
</dbReference>
<dbReference type="EC" id="2.7.4.-" evidence="6"/>
<dbReference type="SUPFAM" id="SSF52540">
    <property type="entry name" value="P-loop containing nucleoside triphosphate hydrolases"/>
    <property type="match status" value="1"/>
</dbReference>
<evidence type="ECO:0000256" key="4">
    <source>
        <dbReference type="ARBA" id="ARBA00023310"/>
    </source>
</evidence>
<evidence type="ECO:0000313" key="10">
    <source>
        <dbReference type="Proteomes" id="UP000184485"/>
    </source>
</evidence>
<dbReference type="RefSeq" id="WP_084527850.1">
    <property type="nucleotide sequence ID" value="NZ_FQUP01000007.1"/>
</dbReference>
<dbReference type="Pfam" id="PF03976">
    <property type="entry name" value="PPK2"/>
    <property type="match status" value="1"/>
</dbReference>
<comment type="similarity">
    <text evidence="1 6">Belongs to the polyphosphate kinase 2 (PPK2) family. Class I subfamily.</text>
</comment>
<protein>
    <recommendedName>
        <fullName evidence="6">ADP/GDP-polyphosphate phosphotransferase</fullName>
        <ecNumber evidence="6">2.7.4.-</ecNumber>
    </recommendedName>
    <alternativeName>
        <fullName evidence="6">Polyphosphate kinase PPK2</fullName>
    </alternativeName>
</protein>
<evidence type="ECO:0000256" key="7">
    <source>
        <dbReference type="SAM" id="MobiDB-lite"/>
    </source>
</evidence>
<evidence type="ECO:0000259" key="8">
    <source>
        <dbReference type="Pfam" id="PF03976"/>
    </source>
</evidence>
<evidence type="ECO:0000256" key="1">
    <source>
        <dbReference type="ARBA" id="ARBA00009924"/>
    </source>
</evidence>
<dbReference type="GO" id="GO:0008976">
    <property type="term" value="F:polyphosphate kinase activity"/>
    <property type="evidence" value="ECO:0007669"/>
    <property type="project" value="UniProtKB-UniRule"/>
</dbReference>
<dbReference type="PANTHER" id="PTHR34383:SF1">
    <property type="entry name" value="ADP-POLYPHOSPHATE PHOSPHOTRANSFERASE"/>
    <property type="match status" value="1"/>
</dbReference>
<feature type="region of interest" description="Disordered" evidence="7">
    <location>
        <begin position="1"/>
        <end position="58"/>
    </location>
</feature>
<dbReference type="InterPro" id="IPR022486">
    <property type="entry name" value="PPK2_PA0141"/>
</dbReference>
<evidence type="ECO:0000256" key="2">
    <source>
        <dbReference type="ARBA" id="ARBA00022679"/>
    </source>
</evidence>
<keyword evidence="3 6" id="KW-0418">Kinase</keyword>
<proteinExistence type="inferred from homology"/>
<reference evidence="9 10" key="1">
    <citation type="submission" date="2016-11" db="EMBL/GenBank/DDBJ databases">
        <authorList>
            <person name="Jaros S."/>
            <person name="Januszkiewicz K."/>
            <person name="Wedrychowicz H."/>
        </authorList>
    </citation>
    <scope>NUCLEOTIDE SEQUENCE [LARGE SCALE GENOMIC DNA]</scope>
    <source>
        <strain evidence="9 10">DSM 19436</strain>
    </source>
</reference>
<dbReference type="STRING" id="1122133.SAMN02745157_4748"/>
<dbReference type="InterPro" id="IPR027417">
    <property type="entry name" value="P-loop_NTPase"/>
</dbReference>
<gene>
    <name evidence="9" type="ORF">SAMN02745157_4748</name>
</gene>
<feature type="domain" description="Polyphosphate kinase-2-related" evidence="8">
    <location>
        <begin position="85"/>
        <end position="307"/>
    </location>
</feature>
<comment type="subunit">
    <text evidence="6">Homotetramer.</text>
</comment>
<evidence type="ECO:0000256" key="3">
    <source>
        <dbReference type="ARBA" id="ARBA00022777"/>
    </source>
</evidence>
<dbReference type="PANTHER" id="PTHR34383">
    <property type="entry name" value="POLYPHOSPHATE:AMP PHOSPHOTRANSFERASE-RELATED"/>
    <property type="match status" value="1"/>
</dbReference>
<comment type="catalytic activity">
    <reaction evidence="5">
        <text>[phosphate](n) + ATP = [phosphate](n+1) + ADP</text>
        <dbReference type="Rhea" id="RHEA:19573"/>
        <dbReference type="Rhea" id="RHEA-COMP:9859"/>
        <dbReference type="Rhea" id="RHEA-COMP:14280"/>
        <dbReference type="ChEBI" id="CHEBI:16838"/>
        <dbReference type="ChEBI" id="CHEBI:30616"/>
        <dbReference type="ChEBI" id="CHEBI:456216"/>
    </reaction>
    <physiologicalReaction direction="right-to-left" evidence="5">
        <dbReference type="Rhea" id="RHEA:19575"/>
    </physiologicalReaction>
</comment>
<dbReference type="Proteomes" id="UP000184485">
    <property type="component" value="Unassembled WGS sequence"/>
</dbReference>